<organism evidence="3 4">
    <name type="scientific">Amorphotheca resinae ATCC 22711</name>
    <dbReference type="NCBI Taxonomy" id="857342"/>
    <lineage>
        <taxon>Eukaryota</taxon>
        <taxon>Fungi</taxon>
        <taxon>Dikarya</taxon>
        <taxon>Ascomycota</taxon>
        <taxon>Pezizomycotina</taxon>
        <taxon>Leotiomycetes</taxon>
        <taxon>Helotiales</taxon>
        <taxon>Amorphothecaceae</taxon>
        <taxon>Amorphotheca</taxon>
    </lineage>
</organism>
<evidence type="ECO:0000313" key="4">
    <source>
        <dbReference type="Proteomes" id="UP000241818"/>
    </source>
</evidence>
<keyword evidence="2" id="KW-0812">Transmembrane</keyword>
<reference evidence="3 4" key="1">
    <citation type="journal article" date="2018" name="New Phytol.">
        <title>Comparative genomics and transcriptomics depict ericoid mycorrhizal fungi as versatile saprotrophs and plant mutualists.</title>
        <authorList>
            <person name="Martino E."/>
            <person name="Morin E."/>
            <person name="Grelet G.A."/>
            <person name="Kuo A."/>
            <person name="Kohler A."/>
            <person name="Daghino S."/>
            <person name="Barry K.W."/>
            <person name="Cichocki N."/>
            <person name="Clum A."/>
            <person name="Dockter R.B."/>
            <person name="Hainaut M."/>
            <person name="Kuo R.C."/>
            <person name="LaButti K."/>
            <person name="Lindahl B.D."/>
            <person name="Lindquist E.A."/>
            <person name="Lipzen A."/>
            <person name="Khouja H.R."/>
            <person name="Magnuson J."/>
            <person name="Murat C."/>
            <person name="Ohm R.A."/>
            <person name="Singer S.W."/>
            <person name="Spatafora J.W."/>
            <person name="Wang M."/>
            <person name="Veneault-Fourrey C."/>
            <person name="Henrissat B."/>
            <person name="Grigoriev I.V."/>
            <person name="Martin F.M."/>
            <person name="Perotto S."/>
        </authorList>
    </citation>
    <scope>NUCLEOTIDE SEQUENCE [LARGE SCALE GENOMIC DNA]</scope>
    <source>
        <strain evidence="3 4">ATCC 22711</strain>
    </source>
</reference>
<accession>A0A2T3B775</accession>
<dbReference type="AlphaFoldDB" id="A0A2T3B775"/>
<proteinExistence type="predicted"/>
<protein>
    <submittedName>
        <fullName evidence="3">Uncharacterized protein</fullName>
    </submittedName>
</protein>
<keyword evidence="4" id="KW-1185">Reference proteome</keyword>
<dbReference type="GeneID" id="36572841"/>
<feature type="transmembrane region" description="Helical" evidence="2">
    <location>
        <begin position="114"/>
        <end position="137"/>
    </location>
</feature>
<gene>
    <name evidence="3" type="ORF">M430DRAFT_227503</name>
</gene>
<dbReference type="Proteomes" id="UP000241818">
    <property type="component" value="Unassembled WGS sequence"/>
</dbReference>
<evidence type="ECO:0000256" key="2">
    <source>
        <dbReference type="SAM" id="Phobius"/>
    </source>
</evidence>
<dbReference type="EMBL" id="KZ679009">
    <property type="protein sequence ID" value="PSS22583.1"/>
    <property type="molecule type" value="Genomic_DNA"/>
</dbReference>
<dbReference type="InParanoid" id="A0A2T3B775"/>
<sequence>MFLKTVTLCQSGRPVRHLNNLRLLRHRLVSSLHIKSRSYQFLVSTSCHVLSIWRDWLDSENQPQPLGVFRSNQGLLDFVSIAVTSRSRSQGRDDFGTKKAPPSPGIRSRDQTSLICHGISGTVAGAISISPFIFVFLPVSSWHIEGS</sequence>
<keyword evidence="2" id="KW-0472">Membrane</keyword>
<dbReference type="RefSeq" id="XP_024722738.1">
    <property type="nucleotide sequence ID" value="XM_024864760.1"/>
</dbReference>
<evidence type="ECO:0000313" key="3">
    <source>
        <dbReference type="EMBL" id="PSS22583.1"/>
    </source>
</evidence>
<keyword evidence="2" id="KW-1133">Transmembrane helix</keyword>
<feature type="region of interest" description="Disordered" evidence="1">
    <location>
        <begin position="89"/>
        <end position="110"/>
    </location>
</feature>
<name>A0A2T3B775_AMORE</name>
<evidence type="ECO:0000256" key="1">
    <source>
        <dbReference type="SAM" id="MobiDB-lite"/>
    </source>
</evidence>